<dbReference type="InterPro" id="IPR001750">
    <property type="entry name" value="ND/Mrp_TM"/>
</dbReference>
<feature type="transmembrane region" description="Helical" evidence="17">
    <location>
        <begin position="224"/>
        <end position="245"/>
    </location>
</feature>
<keyword evidence="11 17" id="KW-1133">Transmembrane helix</keyword>
<evidence type="ECO:0000256" key="9">
    <source>
        <dbReference type="ARBA" id="ARBA00022967"/>
    </source>
</evidence>
<keyword evidence="6 17" id="KW-0679">Respiratory chain</keyword>
<dbReference type="GO" id="GO:0005743">
    <property type="term" value="C:mitochondrial inner membrane"/>
    <property type="evidence" value="ECO:0007669"/>
    <property type="project" value="UniProtKB-SubCell"/>
</dbReference>
<geneLocation type="mitochondrion" evidence="19"/>
<keyword evidence="5" id="KW-0813">Transport</keyword>
<evidence type="ECO:0000256" key="6">
    <source>
        <dbReference type="ARBA" id="ARBA00022660"/>
    </source>
</evidence>
<dbReference type="InterPro" id="IPR003917">
    <property type="entry name" value="NADH_UbQ_OxRdtase_chain2"/>
</dbReference>
<dbReference type="GO" id="GO:0008137">
    <property type="term" value="F:NADH dehydrogenase (ubiquinone) activity"/>
    <property type="evidence" value="ECO:0007669"/>
    <property type="project" value="UniProtKB-EC"/>
</dbReference>
<dbReference type="InterPro" id="IPR050175">
    <property type="entry name" value="Complex_I_Subunit_2"/>
</dbReference>
<name>H6BCG5_9BILA</name>
<dbReference type="AlphaFoldDB" id="H6BCG5"/>
<dbReference type="RefSeq" id="YP_005351124.1">
    <property type="nucleotide sequence ID" value="NC_016952.1"/>
</dbReference>
<evidence type="ECO:0000313" key="19">
    <source>
        <dbReference type="EMBL" id="AEC12105.1"/>
    </source>
</evidence>
<evidence type="ECO:0000256" key="5">
    <source>
        <dbReference type="ARBA" id="ARBA00022448"/>
    </source>
</evidence>
<evidence type="ECO:0000256" key="4">
    <source>
        <dbReference type="ARBA" id="ARBA00021008"/>
    </source>
</evidence>
<keyword evidence="9 17" id="KW-1278">Translocase</keyword>
<feature type="transmembrane region" description="Helical" evidence="17">
    <location>
        <begin position="138"/>
        <end position="161"/>
    </location>
</feature>
<evidence type="ECO:0000256" key="2">
    <source>
        <dbReference type="ARBA" id="ARBA00007012"/>
    </source>
</evidence>
<dbReference type="GeneID" id="11816514"/>
<dbReference type="GO" id="GO:0006120">
    <property type="term" value="P:mitochondrial electron transport, NADH to ubiquinone"/>
    <property type="evidence" value="ECO:0007669"/>
    <property type="project" value="InterPro"/>
</dbReference>
<organism evidence="19">
    <name type="scientific">Emplectonema gracile</name>
    <dbReference type="NCBI Taxonomy" id="6230"/>
    <lineage>
        <taxon>Eukaryota</taxon>
        <taxon>Metazoa</taxon>
        <taxon>Spiralia</taxon>
        <taxon>Lophotrochozoa</taxon>
        <taxon>Nemertea</taxon>
        <taxon>Enopla</taxon>
        <taxon>Hoplonemertea</taxon>
        <taxon>Monostilifera</taxon>
        <taxon>Eumonostilifera</taxon>
        <taxon>Emplectonematidae</taxon>
        <taxon>Emplectonema</taxon>
    </lineage>
</organism>
<keyword evidence="15 17" id="KW-0472">Membrane</keyword>
<dbReference type="PRINTS" id="PR01436">
    <property type="entry name" value="NADHDHGNASE2"/>
</dbReference>
<feature type="transmembrane region" description="Helical" evidence="17">
    <location>
        <begin position="284"/>
        <end position="304"/>
    </location>
</feature>
<evidence type="ECO:0000259" key="18">
    <source>
        <dbReference type="Pfam" id="PF00361"/>
    </source>
</evidence>
<evidence type="ECO:0000256" key="3">
    <source>
        <dbReference type="ARBA" id="ARBA00012944"/>
    </source>
</evidence>
<evidence type="ECO:0000256" key="11">
    <source>
        <dbReference type="ARBA" id="ARBA00022989"/>
    </source>
</evidence>
<keyword evidence="8 17" id="KW-0999">Mitochondrion inner membrane</keyword>
<dbReference type="PANTHER" id="PTHR46552:SF1">
    <property type="entry name" value="NADH-UBIQUINONE OXIDOREDUCTASE CHAIN 2"/>
    <property type="match status" value="1"/>
</dbReference>
<evidence type="ECO:0000256" key="17">
    <source>
        <dbReference type="RuleBase" id="RU003403"/>
    </source>
</evidence>
<dbReference type="CTD" id="4536"/>
<evidence type="ECO:0000256" key="7">
    <source>
        <dbReference type="ARBA" id="ARBA00022692"/>
    </source>
</evidence>
<feature type="transmembrane region" description="Helical" evidence="17">
    <location>
        <begin position="111"/>
        <end position="131"/>
    </location>
</feature>
<evidence type="ECO:0000256" key="12">
    <source>
        <dbReference type="ARBA" id="ARBA00023027"/>
    </source>
</evidence>
<dbReference type="PANTHER" id="PTHR46552">
    <property type="entry name" value="NADH-UBIQUINONE OXIDOREDUCTASE CHAIN 2"/>
    <property type="match status" value="1"/>
</dbReference>
<feature type="transmembrane region" description="Helical" evidence="17">
    <location>
        <begin position="37"/>
        <end position="57"/>
    </location>
</feature>
<feature type="transmembrane region" description="Helical" evidence="17">
    <location>
        <begin position="6"/>
        <end position="25"/>
    </location>
</feature>
<feature type="transmembrane region" description="Helical" evidence="17">
    <location>
        <begin position="199"/>
        <end position="218"/>
    </location>
</feature>
<keyword evidence="10 17" id="KW-0249">Electron transport</keyword>
<evidence type="ECO:0000256" key="14">
    <source>
        <dbReference type="ARBA" id="ARBA00023128"/>
    </source>
</evidence>
<evidence type="ECO:0000256" key="15">
    <source>
        <dbReference type="ARBA" id="ARBA00023136"/>
    </source>
</evidence>
<comment type="function">
    <text evidence="17">Core subunit of the mitochondrial membrane respiratory chain NADH dehydrogenase (Complex I) which catalyzes electron transfer from NADH through the respiratory chain, using ubiquinone as an electron acceptor. Essential for the catalytic activity and assembly of complex I.</text>
</comment>
<feature type="domain" description="NADH:quinone oxidoreductase/Mrp antiporter transmembrane" evidence="18">
    <location>
        <begin position="27"/>
        <end position="275"/>
    </location>
</feature>
<proteinExistence type="inferred from homology"/>
<evidence type="ECO:0000256" key="8">
    <source>
        <dbReference type="ARBA" id="ARBA00022792"/>
    </source>
</evidence>
<keyword evidence="12 17" id="KW-0520">NAD</keyword>
<comment type="similarity">
    <text evidence="2 17">Belongs to the complex I subunit 2 family.</text>
</comment>
<comment type="catalytic activity">
    <reaction evidence="16 17">
        <text>a ubiquinone + NADH + 5 H(+)(in) = a ubiquinol + NAD(+) + 4 H(+)(out)</text>
        <dbReference type="Rhea" id="RHEA:29091"/>
        <dbReference type="Rhea" id="RHEA-COMP:9565"/>
        <dbReference type="Rhea" id="RHEA-COMP:9566"/>
        <dbReference type="ChEBI" id="CHEBI:15378"/>
        <dbReference type="ChEBI" id="CHEBI:16389"/>
        <dbReference type="ChEBI" id="CHEBI:17976"/>
        <dbReference type="ChEBI" id="CHEBI:57540"/>
        <dbReference type="ChEBI" id="CHEBI:57945"/>
        <dbReference type="EC" id="7.1.1.2"/>
    </reaction>
</comment>
<evidence type="ECO:0000256" key="13">
    <source>
        <dbReference type="ARBA" id="ARBA00023075"/>
    </source>
</evidence>
<comment type="subcellular location">
    <subcellularLocation>
        <location evidence="1 17">Mitochondrion inner membrane</location>
        <topology evidence="1 17">Multi-pass membrane protein</topology>
    </subcellularLocation>
</comment>
<keyword evidence="14 17" id="KW-0496">Mitochondrion</keyword>
<keyword evidence="7 17" id="KW-0812">Transmembrane</keyword>
<evidence type="ECO:0000256" key="16">
    <source>
        <dbReference type="ARBA" id="ARBA00049551"/>
    </source>
</evidence>
<sequence length="339" mass="38728">MLVFVFFPFFFSMSFLIFLGSLVSISSSSWFGVWGGLELNMLCFLPILIHFSSFMGVESVVKYFLIQSFGSVGVLLGGLFQDSFFFSSLSFLFFIFFFSLFLKVGVFPFHWWVPGVFSGSSWFGVFLLSTWQKVAPVFIFSSFFSSGFIFLMFSCFSSLVGGISGVGQTSVRAILAFSSVSHAGWFFCLFCVSSLYGFVYFFIYLFSSAVMILFLWVLDYCRVSQVFFSSFFVCFVFFICLMTVSGFPPFFGFFSKLLAFMVLNSSLLSFLCLCVLIVGSLFSLYFYIGLFFSCFFFLFSAFSFSFATKKIFLSIFCVSLVSFFSLFFLDYFFLFFSVI</sequence>
<protein>
    <recommendedName>
        <fullName evidence="4 17">NADH-ubiquinone oxidoreductase chain 2</fullName>
        <ecNumber evidence="3 17">7.1.1.2</ecNumber>
    </recommendedName>
</protein>
<gene>
    <name evidence="19" type="primary">ND2</name>
</gene>
<feature type="transmembrane region" description="Helical" evidence="17">
    <location>
        <begin position="63"/>
        <end position="80"/>
    </location>
</feature>
<feature type="transmembrane region" description="Helical" evidence="17">
    <location>
        <begin position="311"/>
        <end position="336"/>
    </location>
</feature>
<evidence type="ECO:0000256" key="1">
    <source>
        <dbReference type="ARBA" id="ARBA00004448"/>
    </source>
</evidence>
<feature type="transmembrane region" description="Helical" evidence="17">
    <location>
        <begin position="173"/>
        <end position="192"/>
    </location>
</feature>
<feature type="transmembrane region" description="Helical" evidence="17">
    <location>
        <begin position="85"/>
        <end position="105"/>
    </location>
</feature>
<keyword evidence="13 17" id="KW-0830">Ubiquinone</keyword>
<dbReference type="EC" id="7.1.1.2" evidence="3 17"/>
<accession>H6BCG5</accession>
<reference evidence="19" key="1">
    <citation type="submission" date="2011-03" db="EMBL/GenBank/DDBJ databases">
        <title>The complete mitochondrial genome of the green nemertean Emplectonema gracile (Johnston, 1837) (Nemertea: Hoplonemertea).</title>
        <authorList>
            <person name="Sadler T."/>
            <person name="Podsiadlowski L."/>
        </authorList>
    </citation>
    <scope>NUCLEOTIDE SEQUENCE</scope>
</reference>
<feature type="transmembrane region" description="Helical" evidence="17">
    <location>
        <begin position="257"/>
        <end position="278"/>
    </location>
</feature>
<dbReference type="EMBL" id="JF727825">
    <property type="protein sequence ID" value="AEC12105.1"/>
    <property type="molecule type" value="Genomic_DNA"/>
</dbReference>
<evidence type="ECO:0000256" key="10">
    <source>
        <dbReference type="ARBA" id="ARBA00022982"/>
    </source>
</evidence>
<dbReference type="Pfam" id="PF00361">
    <property type="entry name" value="Proton_antipo_M"/>
    <property type="match status" value="1"/>
</dbReference>